<dbReference type="PANTHER" id="PTHR24282:SF130">
    <property type="entry name" value="CYTOCHROME P450 FAMILY PROTEIN"/>
    <property type="match status" value="1"/>
</dbReference>
<keyword evidence="9 12" id="KW-0503">Monooxygenase</keyword>
<dbReference type="PANTHER" id="PTHR24282">
    <property type="entry name" value="CYTOCHROME P450 FAMILY MEMBER"/>
    <property type="match status" value="1"/>
</dbReference>
<dbReference type="GO" id="GO:0004497">
    <property type="term" value="F:monooxygenase activity"/>
    <property type="evidence" value="ECO:0007669"/>
    <property type="project" value="UniProtKB-KW"/>
</dbReference>
<evidence type="ECO:0000256" key="6">
    <source>
        <dbReference type="ARBA" id="ARBA00022989"/>
    </source>
</evidence>
<keyword evidence="10" id="KW-0472">Membrane</keyword>
<protein>
    <submittedName>
        <fullName evidence="13">Uncharacterized protein</fullName>
    </submittedName>
</protein>
<dbReference type="InterPro" id="IPR050665">
    <property type="entry name" value="Cytochrome_P450_Monooxygen"/>
</dbReference>
<name>A0A067JDD3_JATCU</name>
<dbReference type="GO" id="GO:0005506">
    <property type="term" value="F:iron ion binding"/>
    <property type="evidence" value="ECO:0007669"/>
    <property type="project" value="InterPro"/>
</dbReference>
<evidence type="ECO:0000256" key="11">
    <source>
        <dbReference type="PIRSR" id="PIRSR602401-1"/>
    </source>
</evidence>
<keyword evidence="6" id="KW-1133">Transmembrane helix</keyword>
<dbReference type="STRING" id="180498.A0A067JDD3"/>
<accession>A0A067JDD3</accession>
<feature type="binding site" description="axial binding residue" evidence="11">
    <location>
        <position position="320"/>
    </location>
    <ligand>
        <name>heme</name>
        <dbReference type="ChEBI" id="CHEBI:30413"/>
    </ligand>
    <ligandPart>
        <name>Fe</name>
        <dbReference type="ChEBI" id="CHEBI:18248"/>
    </ligandPart>
</feature>
<evidence type="ECO:0000256" key="2">
    <source>
        <dbReference type="ARBA" id="ARBA00010617"/>
    </source>
</evidence>
<keyword evidence="4" id="KW-0812">Transmembrane</keyword>
<evidence type="ECO:0000256" key="3">
    <source>
        <dbReference type="ARBA" id="ARBA00022617"/>
    </source>
</evidence>
<keyword evidence="3 11" id="KW-0349">Heme</keyword>
<proteinExistence type="inferred from homology"/>
<evidence type="ECO:0000256" key="8">
    <source>
        <dbReference type="ARBA" id="ARBA00023004"/>
    </source>
</evidence>
<dbReference type="PROSITE" id="PS00086">
    <property type="entry name" value="CYTOCHROME_P450"/>
    <property type="match status" value="1"/>
</dbReference>
<dbReference type="GO" id="GO:0020037">
    <property type="term" value="F:heme binding"/>
    <property type="evidence" value="ECO:0007669"/>
    <property type="project" value="InterPro"/>
</dbReference>
<comment type="subcellular location">
    <subcellularLocation>
        <location evidence="1">Membrane</location>
        <topology evidence="1">Single-pass membrane protein</topology>
    </subcellularLocation>
</comment>
<keyword evidence="8 11" id="KW-0408">Iron</keyword>
<evidence type="ECO:0000256" key="7">
    <source>
        <dbReference type="ARBA" id="ARBA00023002"/>
    </source>
</evidence>
<dbReference type="InterPro" id="IPR001128">
    <property type="entry name" value="Cyt_P450"/>
</dbReference>
<dbReference type="InterPro" id="IPR002401">
    <property type="entry name" value="Cyt_P450_E_grp-I"/>
</dbReference>
<evidence type="ECO:0000256" key="1">
    <source>
        <dbReference type="ARBA" id="ARBA00004167"/>
    </source>
</evidence>
<keyword evidence="14" id="KW-1185">Reference proteome</keyword>
<dbReference type="EMBL" id="KK915560">
    <property type="protein sequence ID" value="KDP21832.1"/>
    <property type="molecule type" value="Genomic_DNA"/>
</dbReference>
<organism evidence="13 14">
    <name type="scientific">Jatropha curcas</name>
    <name type="common">Barbados nut</name>
    <dbReference type="NCBI Taxonomy" id="180498"/>
    <lineage>
        <taxon>Eukaryota</taxon>
        <taxon>Viridiplantae</taxon>
        <taxon>Streptophyta</taxon>
        <taxon>Embryophyta</taxon>
        <taxon>Tracheophyta</taxon>
        <taxon>Spermatophyta</taxon>
        <taxon>Magnoliopsida</taxon>
        <taxon>eudicotyledons</taxon>
        <taxon>Gunneridae</taxon>
        <taxon>Pentapetalae</taxon>
        <taxon>rosids</taxon>
        <taxon>fabids</taxon>
        <taxon>Malpighiales</taxon>
        <taxon>Euphorbiaceae</taxon>
        <taxon>Crotonoideae</taxon>
        <taxon>Jatropheae</taxon>
        <taxon>Jatropha</taxon>
    </lineage>
</organism>
<dbReference type="Proteomes" id="UP000027138">
    <property type="component" value="Unassembled WGS sequence"/>
</dbReference>
<dbReference type="PRINTS" id="PR00463">
    <property type="entry name" value="EP450I"/>
</dbReference>
<dbReference type="PRINTS" id="PR00385">
    <property type="entry name" value="P450"/>
</dbReference>
<gene>
    <name evidence="13" type="ORF">JCGZ_00619</name>
</gene>
<sequence>MNLHKSLDLGKPTYLSKPMEPVIGNGIIRANDLTGPIRGSSLLLSKAENMMGLMEESTIAMIRRWQRQVESNGGVVDIGVDKDLKSVAAVINSKACFSSSYSQGKQIFSKLRALQAAISQPNLLFGLTNFRQERGRSNKYEEDLLQVIPEIAENSEDLQHISSKDRFIIDNCKNIYFAGHETTALTASWCLLLLALHPEWQERVRAEIAEICGDNLNDCLLDLDKLRQSKTLNMVIQETLLLYGPAVIAAREAFADIKLGDMTIPKGTNIWILITALHRDPENWGPDANEFKPDRFAQGIIEACKFPQLYIPFGFGSRLCFGQTFAML</sequence>
<evidence type="ECO:0000256" key="10">
    <source>
        <dbReference type="ARBA" id="ARBA00023136"/>
    </source>
</evidence>
<keyword evidence="5 11" id="KW-0479">Metal-binding</keyword>
<evidence type="ECO:0000256" key="9">
    <source>
        <dbReference type="ARBA" id="ARBA00023033"/>
    </source>
</evidence>
<dbReference type="InterPro" id="IPR017972">
    <property type="entry name" value="Cyt_P450_CS"/>
</dbReference>
<keyword evidence="7 12" id="KW-0560">Oxidoreductase</keyword>
<dbReference type="OrthoDB" id="1470350at2759"/>
<dbReference type="GO" id="GO:0016020">
    <property type="term" value="C:membrane"/>
    <property type="evidence" value="ECO:0007669"/>
    <property type="project" value="UniProtKB-SubCell"/>
</dbReference>
<dbReference type="SUPFAM" id="SSF48264">
    <property type="entry name" value="Cytochrome P450"/>
    <property type="match status" value="1"/>
</dbReference>
<dbReference type="Pfam" id="PF00067">
    <property type="entry name" value="p450"/>
    <property type="match status" value="1"/>
</dbReference>
<evidence type="ECO:0000313" key="13">
    <source>
        <dbReference type="EMBL" id="KDP21832.1"/>
    </source>
</evidence>
<evidence type="ECO:0000256" key="4">
    <source>
        <dbReference type="ARBA" id="ARBA00022692"/>
    </source>
</evidence>
<reference evidence="13 14" key="1">
    <citation type="journal article" date="2014" name="PLoS ONE">
        <title>Global Analysis of Gene Expression Profiles in Physic Nut (Jatropha curcas L.) Seedlings Exposed to Salt Stress.</title>
        <authorList>
            <person name="Zhang L."/>
            <person name="Zhang C."/>
            <person name="Wu P."/>
            <person name="Chen Y."/>
            <person name="Li M."/>
            <person name="Jiang H."/>
            <person name="Wu G."/>
        </authorList>
    </citation>
    <scope>NUCLEOTIDE SEQUENCE [LARGE SCALE GENOMIC DNA]</scope>
    <source>
        <strain evidence="14">cv. GZQX0401</strain>
        <tissue evidence="13">Young leaves</tissue>
    </source>
</reference>
<dbReference type="AlphaFoldDB" id="A0A067JDD3"/>
<evidence type="ECO:0000256" key="12">
    <source>
        <dbReference type="RuleBase" id="RU000461"/>
    </source>
</evidence>
<evidence type="ECO:0000256" key="5">
    <source>
        <dbReference type="ARBA" id="ARBA00022723"/>
    </source>
</evidence>
<evidence type="ECO:0000313" key="14">
    <source>
        <dbReference type="Proteomes" id="UP000027138"/>
    </source>
</evidence>
<comment type="cofactor">
    <cofactor evidence="11">
        <name>heme</name>
        <dbReference type="ChEBI" id="CHEBI:30413"/>
    </cofactor>
</comment>
<comment type="similarity">
    <text evidence="2 12">Belongs to the cytochrome P450 family.</text>
</comment>
<dbReference type="GO" id="GO:0016705">
    <property type="term" value="F:oxidoreductase activity, acting on paired donors, with incorporation or reduction of molecular oxygen"/>
    <property type="evidence" value="ECO:0007669"/>
    <property type="project" value="InterPro"/>
</dbReference>
<dbReference type="InterPro" id="IPR036396">
    <property type="entry name" value="Cyt_P450_sf"/>
</dbReference>
<dbReference type="Gene3D" id="1.10.630.10">
    <property type="entry name" value="Cytochrome P450"/>
    <property type="match status" value="1"/>
</dbReference>